<evidence type="ECO:0000313" key="10">
    <source>
        <dbReference type="Proteomes" id="UP000243217"/>
    </source>
</evidence>
<keyword evidence="9" id="KW-0547">Nucleotide-binding</keyword>
<comment type="caution">
    <text evidence="9">The sequence shown here is derived from an EMBL/GenBank/DDBJ whole genome shotgun (WGS) entry which is preliminary data.</text>
</comment>
<organism evidence="9 10">
    <name type="scientific">Thraustotheca clavata</name>
    <dbReference type="NCBI Taxonomy" id="74557"/>
    <lineage>
        <taxon>Eukaryota</taxon>
        <taxon>Sar</taxon>
        <taxon>Stramenopiles</taxon>
        <taxon>Oomycota</taxon>
        <taxon>Saprolegniomycetes</taxon>
        <taxon>Saprolegniales</taxon>
        <taxon>Achlyaceae</taxon>
        <taxon>Thraustotheca</taxon>
    </lineage>
</organism>
<dbReference type="InterPro" id="IPR013525">
    <property type="entry name" value="ABC2_TM"/>
</dbReference>
<proteinExistence type="predicted"/>
<feature type="transmembrane region" description="Helical" evidence="6">
    <location>
        <begin position="248"/>
        <end position="266"/>
    </location>
</feature>
<gene>
    <name evidence="9" type="ORF">THRCLA_03323</name>
</gene>
<evidence type="ECO:0000256" key="5">
    <source>
        <dbReference type="ARBA" id="ARBA00023136"/>
    </source>
</evidence>
<keyword evidence="3 6" id="KW-0812">Transmembrane</keyword>
<evidence type="ECO:0000256" key="1">
    <source>
        <dbReference type="ARBA" id="ARBA00004141"/>
    </source>
</evidence>
<evidence type="ECO:0000256" key="4">
    <source>
        <dbReference type="ARBA" id="ARBA00022989"/>
    </source>
</evidence>
<feature type="domain" description="ABC-2 type transporter transmembrane" evidence="7">
    <location>
        <begin position="86"/>
        <end position="294"/>
    </location>
</feature>
<keyword evidence="5 6" id="KW-0472">Membrane</keyword>
<feature type="transmembrane region" description="Helical" evidence="6">
    <location>
        <begin position="214"/>
        <end position="236"/>
    </location>
</feature>
<dbReference type="GO" id="GO:0140359">
    <property type="term" value="F:ABC-type transporter activity"/>
    <property type="evidence" value="ECO:0007669"/>
    <property type="project" value="InterPro"/>
</dbReference>
<dbReference type="EMBL" id="JNBS01000615">
    <property type="protein sequence ID" value="OQS04438.1"/>
    <property type="molecule type" value="Genomic_DNA"/>
</dbReference>
<feature type="transmembrane region" description="Helical" evidence="6">
    <location>
        <begin position="352"/>
        <end position="373"/>
    </location>
</feature>
<comment type="subcellular location">
    <subcellularLocation>
        <location evidence="1">Membrane</location>
        <topology evidence="1">Multi-pass membrane protein</topology>
    </subcellularLocation>
</comment>
<dbReference type="GO" id="GO:0016020">
    <property type="term" value="C:membrane"/>
    <property type="evidence" value="ECO:0007669"/>
    <property type="project" value="UniProtKB-SubCell"/>
</dbReference>
<accession>A0A1W0A2F6</accession>
<feature type="domain" description="CDR ABC transporter" evidence="8">
    <location>
        <begin position="328"/>
        <end position="377"/>
    </location>
</feature>
<keyword evidence="10" id="KW-1185">Reference proteome</keyword>
<keyword evidence="4 6" id="KW-1133">Transmembrane helix</keyword>
<dbReference type="AlphaFoldDB" id="A0A1W0A2F6"/>
<dbReference type="PANTHER" id="PTHR19241">
    <property type="entry name" value="ATP-BINDING CASSETTE TRANSPORTER"/>
    <property type="match status" value="1"/>
</dbReference>
<evidence type="ECO:0000259" key="7">
    <source>
        <dbReference type="Pfam" id="PF01061"/>
    </source>
</evidence>
<dbReference type="InterPro" id="IPR010929">
    <property type="entry name" value="PDR_CDR_ABC"/>
</dbReference>
<sequence>MINYFKSIPNTPALIEGANPATWMLEVIGAGVETKQTEIPPSDFVQVFNESPEYDLLMQQLEHHAKPNPAIPQLAYSNKRAASSMTQFKVVTQRFFRMYWRTPSYNYTRAIMSITLALIFGLVYNGVNYATYIGATGGAGMVFMTSLFIGVISFNSVLPLAAEERASYYRERASETYNALWYFVGSTVVEIPYVFVTTFAFTIIYYPFVGLKESVGACLFYGLNLSFLVLMNVYFGQLMAYAMPRVDVAALMGVLLNSVFFLFMGYNPPSSQIPTGYKWLYYITPPKYSVALLVAETFAKCTEAGTEIGCQVMPSSGIPLSLSTALNKTEVTVRDYIEYNYQMYYTDRWSNFWAVIGFILLWRVLALLSLRYINHQKR</sequence>
<evidence type="ECO:0000259" key="8">
    <source>
        <dbReference type="Pfam" id="PF06422"/>
    </source>
</evidence>
<protein>
    <submittedName>
        <fullName evidence="9">ATP-binding Cassette (ABC) Superfamily</fullName>
    </submittedName>
</protein>
<dbReference type="OrthoDB" id="105165at2759"/>
<feature type="transmembrane region" description="Helical" evidence="6">
    <location>
        <begin position="179"/>
        <end position="208"/>
    </location>
</feature>
<keyword evidence="2" id="KW-0813">Transport</keyword>
<evidence type="ECO:0000313" key="9">
    <source>
        <dbReference type="EMBL" id="OQS04438.1"/>
    </source>
</evidence>
<dbReference type="Proteomes" id="UP000243217">
    <property type="component" value="Unassembled WGS sequence"/>
</dbReference>
<evidence type="ECO:0000256" key="2">
    <source>
        <dbReference type="ARBA" id="ARBA00022448"/>
    </source>
</evidence>
<dbReference type="Pfam" id="PF06422">
    <property type="entry name" value="PDR_CDR"/>
    <property type="match status" value="1"/>
</dbReference>
<dbReference type="GO" id="GO:0005524">
    <property type="term" value="F:ATP binding"/>
    <property type="evidence" value="ECO:0007669"/>
    <property type="project" value="UniProtKB-KW"/>
</dbReference>
<name>A0A1W0A2F6_9STRA</name>
<reference evidence="9 10" key="1">
    <citation type="journal article" date="2014" name="Genome Biol. Evol.">
        <title>The secreted proteins of Achlya hypogyna and Thraustotheca clavata identify the ancestral oomycete secretome and reveal gene acquisitions by horizontal gene transfer.</title>
        <authorList>
            <person name="Misner I."/>
            <person name="Blouin N."/>
            <person name="Leonard G."/>
            <person name="Richards T.A."/>
            <person name="Lane C.E."/>
        </authorList>
    </citation>
    <scope>NUCLEOTIDE SEQUENCE [LARGE SCALE GENOMIC DNA]</scope>
    <source>
        <strain evidence="9 10">ATCC 34112</strain>
    </source>
</reference>
<feature type="transmembrane region" description="Helical" evidence="6">
    <location>
        <begin position="107"/>
        <end position="127"/>
    </location>
</feature>
<evidence type="ECO:0000256" key="6">
    <source>
        <dbReference type="SAM" id="Phobius"/>
    </source>
</evidence>
<dbReference type="Pfam" id="PF01061">
    <property type="entry name" value="ABC2_membrane"/>
    <property type="match status" value="1"/>
</dbReference>
<feature type="transmembrane region" description="Helical" evidence="6">
    <location>
        <begin position="133"/>
        <end position="158"/>
    </location>
</feature>
<evidence type="ECO:0000256" key="3">
    <source>
        <dbReference type="ARBA" id="ARBA00022692"/>
    </source>
</evidence>
<keyword evidence="9" id="KW-0067">ATP-binding</keyword>
<dbReference type="STRING" id="74557.A0A1W0A2F6"/>